<reference evidence="9 10" key="1">
    <citation type="submission" date="2020-11" db="EMBL/GenBank/DDBJ databases">
        <title>Kefir isolates.</title>
        <authorList>
            <person name="Marcisauskas S."/>
            <person name="Kim Y."/>
            <person name="Blasche S."/>
        </authorList>
    </citation>
    <scope>NUCLEOTIDE SEQUENCE [LARGE SCALE GENOMIC DNA]</scope>
    <source>
        <strain evidence="9 10">OG2</strain>
    </source>
</reference>
<keyword evidence="10" id="KW-1185">Reference proteome</keyword>
<dbReference type="PANTHER" id="PTHR11387">
    <property type="entry name" value="CYTOCHROME C OXIDASE SUBUNIT 6B"/>
    <property type="match status" value="1"/>
</dbReference>
<evidence type="ECO:0000256" key="2">
    <source>
        <dbReference type="ARBA" id="ARBA00004673"/>
    </source>
</evidence>
<comment type="subcellular location">
    <subcellularLocation>
        <location evidence="1">Mitochondrion inner membrane</location>
        <topology evidence="1">Peripheral membrane protein</topology>
        <orientation evidence="1">Intermembrane side</orientation>
    </subcellularLocation>
</comment>
<comment type="pathway">
    <text evidence="2">Energy metabolism; oxidative phosphorylation.</text>
</comment>
<dbReference type="Proteomes" id="UP000750334">
    <property type="component" value="Unassembled WGS sequence"/>
</dbReference>
<dbReference type="InterPro" id="IPR048280">
    <property type="entry name" value="COX6B-like"/>
</dbReference>
<dbReference type="OrthoDB" id="67540at2759"/>
<organism evidence="9 10">
    <name type="scientific">Maudiozyma exigua</name>
    <name type="common">Yeast</name>
    <name type="synonym">Kazachstania exigua</name>
    <dbReference type="NCBI Taxonomy" id="34358"/>
    <lineage>
        <taxon>Eukaryota</taxon>
        <taxon>Fungi</taxon>
        <taxon>Dikarya</taxon>
        <taxon>Ascomycota</taxon>
        <taxon>Saccharomycotina</taxon>
        <taxon>Saccharomycetes</taxon>
        <taxon>Saccharomycetales</taxon>
        <taxon>Saccharomycetaceae</taxon>
        <taxon>Maudiozyma</taxon>
    </lineage>
</organism>
<dbReference type="Pfam" id="PF02297">
    <property type="entry name" value="COX6B"/>
    <property type="match status" value="1"/>
</dbReference>
<dbReference type="GO" id="GO:0045277">
    <property type="term" value="C:respiratory chain complex IV"/>
    <property type="evidence" value="ECO:0007669"/>
    <property type="project" value="InterPro"/>
</dbReference>
<evidence type="ECO:0000256" key="5">
    <source>
        <dbReference type="ARBA" id="ARBA00023157"/>
    </source>
</evidence>
<evidence type="ECO:0000259" key="8">
    <source>
        <dbReference type="Pfam" id="PF07064"/>
    </source>
</evidence>
<dbReference type="CDD" id="cd00926">
    <property type="entry name" value="Cyt_c_Oxidase_VIb"/>
    <property type="match status" value="1"/>
</dbReference>
<dbReference type="Pfam" id="PF07064">
    <property type="entry name" value="RIC1"/>
    <property type="match status" value="1"/>
</dbReference>
<sequence>MFVWPQCPPQLSKIPDRSSTDEDFQINDNHILKTIPMIQNNLVIILTPARVLVYNMKPFALVSSHERSSSSIQEFGSNVTIRPSMQFEKPISGLFSKRERDSLVWFQGKIVFYVQTEKNYLLTYQILKNSTPFNIFTDYGLCENNPNKYKGKMDQDYDYNLDDEDTLTVFEKGKSSKVIQDGYPASKDRSIIKQILNTNPENTIELPIKKVELRLKIVLKFDSTILDVLGFKKYTSVGDGTIEEHLLILFPHGLQLLSLVDFKLRKSSLIKIDHGKCITVCDGKIIVLGEYPDTHIPIINTVDMKDLEVKSIAITQQKDLINCFDIDGSLAMVFQNKIVHFNLKIKQVEYECPLTIPIKICKKIKNDMIVALTQGNTLQILSKYGNLLFSTEYDEDDSRSFPLFSYTDIIYFDYTLLTVTDTGEYQLWPLYELNNGSFTNFRINKTHILNNSNNEIILYSPSNERPTNIDIFPTIKLPTKTYNNCIENACINEAQKLLAVHIANKDLLLIQNLETNVWTRYEDMVIIDMTWLGSSYLICHIRTEDDLNMIICARIPMQEVTPKAFSNHIIWQYEIPESSQVYNVVVNSISKYKLLKMRRKGDTKVIHNGETFHKTGEIIIVTNTGFLVFDIISNIEIGGMNIIKNIYEIGKVHMIDLEFLSEIKWLANYKEGYLIQCKDKIFKMERRDKDKEWKTEIILNGIEKIIDIAKEEIYFVQKKEMVGYKIEELWLGNQPIIRIPIEDELYPMSVTPDSASFRSINCIFNKDLAKLAIKYEIYLDKLILVQLDSTGDQEIDYDLITKKYYGLRHYKFALEKILSLKIINQEDLTKIIKLVRNCYDHSNPLNKDNENIQLVDMLVIVSNCLRKIEVKYWKGLFGSLNMTPRDLLAMCIDCNETRVLGVLLLVFLNYTDETANEDTAIDMSKDKNSSQEGQLMHDLAQDADITQTQMNSIPNILKDQEMMLHILKILVTAAASTRDRKKASDNWDMCFQLIRILKALDKENGTDIVNAPKKDETALHTVGFDARFPQQNQTKHCWQSYVDYHKCINLKGEDFGPCKVFWKTYQALCPVDWIETWDDQREKGIFPADLNSE</sequence>
<name>A0A9P6VY95_MAUEX</name>
<evidence type="ECO:0000256" key="4">
    <source>
        <dbReference type="ARBA" id="ARBA00023128"/>
    </source>
</evidence>
<dbReference type="PROSITE" id="PS51808">
    <property type="entry name" value="CHCH"/>
    <property type="match status" value="1"/>
</dbReference>
<dbReference type="InterPro" id="IPR003213">
    <property type="entry name" value="Cyt_c_oxidase_su6B"/>
</dbReference>
<dbReference type="GO" id="GO:0006123">
    <property type="term" value="P:mitochondrial electron transport, cytochrome c to oxygen"/>
    <property type="evidence" value="ECO:0007669"/>
    <property type="project" value="UniProtKB-ARBA"/>
</dbReference>
<keyword evidence="4" id="KW-0496">Mitochondrion</keyword>
<protein>
    <recommendedName>
        <fullName evidence="6">Cytochrome c oxidase subunit 12, mitochondrial</fullName>
    </recommendedName>
    <alternativeName>
        <fullName evidence="7">Cytochrome c oxidase polypeptide VIb</fullName>
    </alternativeName>
</protein>
<dbReference type="EMBL" id="PUHR01000244">
    <property type="protein sequence ID" value="KAG0657077.1"/>
    <property type="molecule type" value="Genomic_DNA"/>
</dbReference>
<evidence type="ECO:0000256" key="1">
    <source>
        <dbReference type="ARBA" id="ARBA00004137"/>
    </source>
</evidence>
<evidence type="ECO:0000256" key="6">
    <source>
        <dbReference type="ARBA" id="ARBA00074891"/>
    </source>
</evidence>
<dbReference type="InterPro" id="IPR036549">
    <property type="entry name" value="CX6/COA6-like_sf"/>
</dbReference>
<dbReference type="InterPro" id="IPR009771">
    <property type="entry name" value="RIC1_C"/>
</dbReference>
<feature type="domain" description="RIC1 C-terminal alpha solenoid region" evidence="8">
    <location>
        <begin position="802"/>
        <end position="950"/>
    </location>
</feature>
<dbReference type="AlphaFoldDB" id="A0A9P6VY95"/>
<evidence type="ECO:0000313" key="9">
    <source>
        <dbReference type="EMBL" id="KAG0657077.1"/>
    </source>
</evidence>
<evidence type="ECO:0000256" key="3">
    <source>
        <dbReference type="ARBA" id="ARBA00006425"/>
    </source>
</evidence>
<dbReference type="FunFam" id="1.10.10.140:FF:000001">
    <property type="entry name" value="Cytochrome c oxidase subunit 6B1"/>
    <property type="match status" value="1"/>
</dbReference>
<gene>
    <name evidence="9" type="ORF">C6P45_002533</name>
</gene>
<comment type="caution">
    <text evidence="9">The sequence shown here is derived from an EMBL/GenBank/DDBJ whole genome shotgun (WGS) entry which is preliminary data.</text>
</comment>
<comment type="similarity">
    <text evidence="3">Belongs to the cytochrome c oxidase subunit 6B family.</text>
</comment>
<dbReference type="SUPFAM" id="SSF47694">
    <property type="entry name" value="Cytochrome c oxidase subunit h"/>
    <property type="match status" value="1"/>
</dbReference>
<keyword evidence="5" id="KW-1015">Disulfide bond</keyword>
<accession>A0A9P6VY95</accession>
<evidence type="ECO:0000313" key="10">
    <source>
        <dbReference type="Proteomes" id="UP000750334"/>
    </source>
</evidence>
<dbReference type="GO" id="GO:0005743">
    <property type="term" value="C:mitochondrial inner membrane"/>
    <property type="evidence" value="ECO:0007669"/>
    <property type="project" value="UniProtKB-SubCell"/>
</dbReference>
<evidence type="ECO:0000256" key="7">
    <source>
        <dbReference type="ARBA" id="ARBA00082359"/>
    </source>
</evidence>
<proteinExistence type="inferred from homology"/>
<dbReference type="Gene3D" id="1.10.10.140">
    <property type="entry name" value="Cytochrome c oxidase, subunit VIb"/>
    <property type="match status" value="1"/>
</dbReference>